<reference evidence="1" key="1">
    <citation type="submission" date="2021-01" db="EMBL/GenBank/DDBJ databases">
        <title>Marivirga sp. nov., isolated from intertidal surface sediments.</title>
        <authorList>
            <person name="Zhang M."/>
        </authorList>
    </citation>
    <scope>NUCLEOTIDE SEQUENCE</scope>
    <source>
        <strain evidence="1">SM1354</strain>
    </source>
</reference>
<dbReference type="EMBL" id="JAERQG010000002">
    <property type="protein sequence ID" value="MBL0765216.1"/>
    <property type="molecule type" value="Genomic_DNA"/>
</dbReference>
<dbReference type="Proteomes" id="UP000642920">
    <property type="component" value="Unassembled WGS sequence"/>
</dbReference>
<dbReference type="RefSeq" id="WP_201919631.1">
    <property type="nucleotide sequence ID" value="NZ_JAERQG010000002.1"/>
</dbReference>
<comment type="caution">
    <text evidence="1">The sequence shown here is derived from an EMBL/GenBank/DDBJ whole genome shotgun (WGS) entry which is preliminary data.</text>
</comment>
<gene>
    <name evidence="1" type="ORF">JKP34_08150</name>
</gene>
<proteinExistence type="predicted"/>
<dbReference type="AlphaFoldDB" id="A0A937DJI0"/>
<sequence>MNKERITELFCVNKDKPITMCYGKCYLKKQLNQTKEDKEENSFQLHEIPVFVANQIGYDLVNKPRVYKTDFNSLYKEDYQYLISQDIFHPPQTFA</sequence>
<keyword evidence="2" id="KW-1185">Reference proteome</keyword>
<organism evidence="1 2">
    <name type="scientific">Marivirga atlantica</name>
    <dbReference type="NCBI Taxonomy" id="1548457"/>
    <lineage>
        <taxon>Bacteria</taxon>
        <taxon>Pseudomonadati</taxon>
        <taxon>Bacteroidota</taxon>
        <taxon>Cytophagia</taxon>
        <taxon>Cytophagales</taxon>
        <taxon>Marivirgaceae</taxon>
        <taxon>Marivirga</taxon>
    </lineage>
</organism>
<evidence type="ECO:0000313" key="2">
    <source>
        <dbReference type="Proteomes" id="UP000642920"/>
    </source>
</evidence>
<protein>
    <submittedName>
        <fullName evidence="1">Uncharacterized protein</fullName>
    </submittedName>
</protein>
<name>A0A937DJI0_9BACT</name>
<evidence type="ECO:0000313" key="1">
    <source>
        <dbReference type="EMBL" id="MBL0765216.1"/>
    </source>
</evidence>
<accession>A0A937DJI0</accession>